<evidence type="ECO:0000256" key="1">
    <source>
        <dbReference type="SAM" id="SignalP"/>
    </source>
</evidence>
<dbReference type="Proteomes" id="UP000189670">
    <property type="component" value="Unassembled WGS sequence"/>
</dbReference>
<organism evidence="3 4">
    <name type="scientific">Candidatus Magnetoglobus multicellularis str. Araruama</name>
    <dbReference type="NCBI Taxonomy" id="890399"/>
    <lineage>
        <taxon>Bacteria</taxon>
        <taxon>Pseudomonadati</taxon>
        <taxon>Thermodesulfobacteriota</taxon>
        <taxon>Desulfobacteria</taxon>
        <taxon>Desulfobacterales</taxon>
        <taxon>Desulfobacteraceae</taxon>
        <taxon>Candidatus Magnetoglobus</taxon>
    </lineage>
</organism>
<dbReference type="InterPro" id="IPR008638">
    <property type="entry name" value="FhaB/CdiA-like_TPS"/>
</dbReference>
<evidence type="ECO:0000313" key="3">
    <source>
        <dbReference type="EMBL" id="ETR74694.1"/>
    </source>
</evidence>
<dbReference type="Gene3D" id="2.160.20.10">
    <property type="entry name" value="Single-stranded right-handed beta-helix, Pectin lyase-like"/>
    <property type="match status" value="2"/>
</dbReference>
<accession>A0A1V1PIU7</accession>
<proteinExistence type="predicted"/>
<dbReference type="SUPFAM" id="SSF51126">
    <property type="entry name" value="Pectin lyase-like"/>
    <property type="match status" value="2"/>
</dbReference>
<feature type="domain" description="Filamentous haemagglutinin FhaB/tRNA nuclease CdiA-like TPS" evidence="2">
    <location>
        <begin position="33"/>
        <end position="144"/>
    </location>
</feature>
<sequence length="748" mass="79352">MDIQNINQYRISVMCLALFIFPIFAHALDVDRPHGIISDNDKTIVTGNSTFTISGGTEAGQNLFHGFSSFHLHKDEQAIFTHGNNINNIIGRISGGETSWINGKITAGANLYLLNPSGFIFGPNTVLDLTGSLLVSTSDRLLFQDHSIFSTSLGQSDTLPDSQPVGVEFTDNSPFSSIIIDNASLKMNANQNLTLIGGDSRPAASVSRDTSFGIKIQRTHIQTNGGDIRLASVSSPGVIRLDSWQVSEKSMDIAGHIGVSNESMIQTGQAETSGNIYIFGGLFYGDDAAFSTASTGHSGNIDIFAKNMVFHNNCRLDSQSYGNGDGGDIHLTITDQLDMSESAIQTNVTANDSGNAGYVEISAKNMVFDNASLIATETSGTGYGGQIRLVAHNNIQIIGGSEILSKAREQASGDAGHIMLNASHIQLHESALISADTDGIGNAGNVTIDATDLSLESQAMVSSSSNSPRQGGQAGKIHILLSNTLSLNGSKTAIETKSAGQGAAGSIDISAQNVFLDHQAHISSTGLGVETYAGDAGTINIHTKNTVRLDNNSELSTSSRFAGGGKIHVASGELLYFSESSINTSVLQGWGSGGDILLETQLMFTTGSIIHAKAENGPGGNIQIHSQQFLEGSGNTISASSRLGIDGRVDILRPTSDISMDVSQLPDQFLDDTARLSDICAARFHKNISVFSLEGRGALPTAYNDWIPGSEITYDRPDIQLQSIPNRSQYLDPLCPFTDDEKKEHPSE</sequence>
<dbReference type="InterPro" id="IPR011050">
    <property type="entry name" value="Pectin_lyase_fold/virulence"/>
</dbReference>
<dbReference type="InterPro" id="IPR012334">
    <property type="entry name" value="Pectin_lyas_fold"/>
</dbReference>
<keyword evidence="1" id="KW-0732">Signal</keyword>
<dbReference type="EMBL" id="ATBP01000001">
    <property type="protein sequence ID" value="ETR74694.1"/>
    <property type="molecule type" value="Genomic_DNA"/>
</dbReference>
<evidence type="ECO:0000313" key="4">
    <source>
        <dbReference type="Proteomes" id="UP000189670"/>
    </source>
</evidence>
<reference evidence="4" key="1">
    <citation type="submission" date="2012-11" db="EMBL/GenBank/DDBJ databases">
        <authorList>
            <person name="Lucero-Rivera Y.E."/>
            <person name="Tovar-Ramirez D."/>
        </authorList>
    </citation>
    <scope>NUCLEOTIDE SEQUENCE [LARGE SCALE GENOMIC DNA]</scope>
    <source>
        <strain evidence="4">Araruama</strain>
    </source>
</reference>
<dbReference type="NCBIfam" id="TIGR01901">
    <property type="entry name" value="adhes_NPXG"/>
    <property type="match status" value="1"/>
</dbReference>
<feature type="signal peptide" evidence="1">
    <location>
        <begin position="1"/>
        <end position="27"/>
    </location>
</feature>
<dbReference type="AlphaFoldDB" id="A0A1V1PIU7"/>
<dbReference type="Pfam" id="PF05860">
    <property type="entry name" value="TPS"/>
    <property type="match status" value="1"/>
</dbReference>
<feature type="chain" id="PRO_5010722112" description="Filamentous haemagglutinin FhaB/tRNA nuclease CdiA-like TPS domain-containing protein" evidence="1">
    <location>
        <begin position="28"/>
        <end position="748"/>
    </location>
</feature>
<name>A0A1V1PIU7_9BACT</name>
<comment type="caution">
    <text evidence="3">The sequence shown here is derived from an EMBL/GenBank/DDBJ whole genome shotgun (WGS) entry which is preliminary data.</text>
</comment>
<dbReference type="SMART" id="SM00912">
    <property type="entry name" value="Haemagg_act"/>
    <property type="match status" value="1"/>
</dbReference>
<gene>
    <name evidence="3" type="ORF">OMM_06182</name>
</gene>
<protein>
    <recommendedName>
        <fullName evidence="2">Filamentous haemagglutinin FhaB/tRNA nuclease CdiA-like TPS domain-containing protein</fullName>
    </recommendedName>
</protein>
<evidence type="ECO:0000259" key="2">
    <source>
        <dbReference type="SMART" id="SM00912"/>
    </source>
</evidence>